<evidence type="ECO:0000313" key="2">
    <source>
        <dbReference type="Proteomes" id="UP000525652"/>
    </source>
</evidence>
<dbReference type="EMBL" id="JACHVA010000022">
    <property type="protein sequence ID" value="MBC2600537.1"/>
    <property type="molecule type" value="Genomic_DNA"/>
</dbReference>
<comment type="caution">
    <text evidence="1">The sequence shown here is derived from an EMBL/GenBank/DDBJ whole genome shotgun (WGS) entry which is preliminary data.</text>
</comment>
<gene>
    <name evidence="1" type="ORF">H5P30_01945</name>
</gene>
<accession>A0A7X1AV67</accession>
<dbReference type="AlphaFoldDB" id="A0A7X1AV67"/>
<evidence type="ECO:0000313" key="1">
    <source>
        <dbReference type="EMBL" id="MBC2600537.1"/>
    </source>
</evidence>
<protein>
    <submittedName>
        <fullName evidence="1">Uncharacterized protein</fullName>
    </submittedName>
</protein>
<reference evidence="1 2" key="1">
    <citation type="submission" date="2020-07" db="EMBL/GenBank/DDBJ databases">
        <authorList>
            <person name="Feng X."/>
        </authorList>
    </citation>
    <scope>NUCLEOTIDE SEQUENCE [LARGE SCALE GENOMIC DNA]</scope>
    <source>
        <strain evidence="1 2">JCM14086</strain>
    </source>
</reference>
<organism evidence="1 2">
    <name type="scientific">Puniceicoccus vermicola</name>
    <dbReference type="NCBI Taxonomy" id="388746"/>
    <lineage>
        <taxon>Bacteria</taxon>
        <taxon>Pseudomonadati</taxon>
        <taxon>Verrucomicrobiota</taxon>
        <taxon>Opitutia</taxon>
        <taxon>Puniceicoccales</taxon>
        <taxon>Puniceicoccaceae</taxon>
        <taxon>Puniceicoccus</taxon>
    </lineage>
</organism>
<name>A0A7X1AV67_9BACT</name>
<keyword evidence="2" id="KW-1185">Reference proteome</keyword>
<sequence>MKLPKQAAENITKALTSVSLLEEATAKEVVDALDGQKSVNWNIILTKQFKAEKGDQDEVES</sequence>
<proteinExistence type="predicted"/>
<dbReference type="RefSeq" id="WP_185691280.1">
    <property type="nucleotide sequence ID" value="NZ_JACHVA010000022.1"/>
</dbReference>
<dbReference type="Proteomes" id="UP000525652">
    <property type="component" value="Unassembled WGS sequence"/>
</dbReference>